<comment type="caution">
    <text evidence="1">The sequence shown here is derived from an EMBL/GenBank/DDBJ whole genome shotgun (WGS) entry which is preliminary data.</text>
</comment>
<proteinExistence type="predicted"/>
<accession>X1QMP8</accession>
<dbReference type="EMBL" id="BARW01000089">
    <property type="protein sequence ID" value="GAI69832.1"/>
    <property type="molecule type" value="Genomic_DNA"/>
</dbReference>
<organism evidence="1">
    <name type="scientific">marine sediment metagenome</name>
    <dbReference type="NCBI Taxonomy" id="412755"/>
    <lineage>
        <taxon>unclassified sequences</taxon>
        <taxon>metagenomes</taxon>
        <taxon>ecological metagenomes</taxon>
    </lineage>
</organism>
<reference evidence="1" key="1">
    <citation type="journal article" date="2014" name="Front. Microbiol.">
        <title>High frequency of phylogenetically diverse reductive dehalogenase-homologous genes in deep subseafloor sedimentary metagenomes.</title>
        <authorList>
            <person name="Kawai M."/>
            <person name="Futagami T."/>
            <person name="Toyoda A."/>
            <person name="Takaki Y."/>
            <person name="Nishi S."/>
            <person name="Hori S."/>
            <person name="Arai W."/>
            <person name="Tsubouchi T."/>
            <person name="Morono Y."/>
            <person name="Uchiyama I."/>
            <person name="Ito T."/>
            <person name="Fujiyama A."/>
            <person name="Inagaki F."/>
            <person name="Takami H."/>
        </authorList>
    </citation>
    <scope>NUCLEOTIDE SEQUENCE</scope>
    <source>
        <strain evidence="1">Expedition CK06-06</strain>
    </source>
</reference>
<sequence length="86" mass="10344">MAKKGRLDDELELQDKKELIEKVLIEAGKDHGDNLPKLRWLPLRRYLQRVLWSLSLPELKTWNKTDSLRLLLELDKRNQAREKKRL</sequence>
<evidence type="ECO:0000313" key="1">
    <source>
        <dbReference type="EMBL" id="GAI69832.1"/>
    </source>
</evidence>
<protein>
    <submittedName>
        <fullName evidence="1">Uncharacterized protein</fullName>
    </submittedName>
</protein>
<gene>
    <name evidence="1" type="ORF">S12H4_00650</name>
</gene>
<dbReference type="AlphaFoldDB" id="X1QMP8"/>
<name>X1QMP8_9ZZZZ</name>